<dbReference type="Gene3D" id="1.20.5.170">
    <property type="match status" value="1"/>
</dbReference>
<feature type="coiled-coil region" evidence="1">
    <location>
        <begin position="130"/>
        <end position="161"/>
    </location>
</feature>
<evidence type="ECO:0000313" key="4">
    <source>
        <dbReference type="Proteomes" id="UP000316726"/>
    </source>
</evidence>
<dbReference type="EMBL" id="CP031036">
    <property type="protein sequence ID" value="QDZ19508.1"/>
    <property type="molecule type" value="Genomic_DNA"/>
</dbReference>
<evidence type="ECO:0000313" key="3">
    <source>
        <dbReference type="EMBL" id="QDZ19508.1"/>
    </source>
</evidence>
<proteinExistence type="predicted"/>
<protein>
    <recommendedName>
        <fullName evidence="2">BZIP domain-containing protein</fullName>
    </recommendedName>
</protein>
<dbReference type="Pfam" id="PF07716">
    <property type="entry name" value="bZIP_2"/>
    <property type="match status" value="1"/>
</dbReference>
<keyword evidence="1" id="KW-0175">Coiled coil</keyword>
<dbReference type="InterPro" id="IPR004827">
    <property type="entry name" value="bZIP"/>
</dbReference>
<keyword evidence="4" id="KW-1185">Reference proteome</keyword>
<dbReference type="GO" id="GO:0003700">
    <property type="term" value="F:DNA-binding transcription factor activity"/>
    <property type="evidence" value="ECO:0007669"/>
    <property type="project" value="InterPro"/>
</dbReference>
<dbReference type="SUPFAM" id="SSF57959">
    <property type="entry name" value="Leucine zipper domain"/>
    <property type="match status" value="1"/>
</dbReference>
<sequence>MEDHLNAARSMENQTPEFCAFCSEVFCHLPDAHGNYCGNCCALQKDEVKEEVDLDTGLATCGGLGAFQATLNGAAGITQTAGKVIPVTSECPAVVQHEHETFFEGGVEYKKCTQVRKVQSKCKKGNRLAVQKYRQKKKNEFEMLKKENAELKAKVAKLESIVKYCRGGDPNNETTASQADELWGLRLTMQRIRELVSAKKVAEGPATDQVGNSSVQSDVCKL</sequence>
<name>A0A5B8MFR4_9CHLO</name>
<organism evidence="3 4">
    <name type="scientific">Chloropicon primus</name>
    <dbReference type="NCBI Taxonomy" id="1764295"/>
    <lineage>
        <taxon>Eukaryota</taxon>
        <taxon>Viridiplantae</taxon>
        <taxon>Chlorophyta</taxon>
        <taxon>Chloropicophyceae</taxon>
        <taxon>Chloropicales</taxon>
        <taxon>Chloropicaceae</taxon>
        <taxon>Chloropicon</taxon>
    </lineage>
</organism>
<dbReference type="Proteomes" id="UP000316726">
    <property type="component" value="Chromosome 3"/>
</dbReference>
<gene>
    <name evidence="3" type="ORF">A3770_03p20260</name>
</gene>
<dbReference type="AlphaFoldDB" id="A0A5B8MFR4"/>
<accession>A0A5B8MFR4</accession>
<feature type="domain" description="BZIP" evidence="2">
    <location>
        <begin position="124"/>
        <end position="160"/>
    </location>
</feature>
<dbReference type="InterPro" id="IPR046347">
    <property type="entry name" value="bZIP_sf"/>
</dbReference>
<evidence type="ECO:0000256" key="1">
    <source>
        <dbReference type="SAM" id="Coils"/>
    </source>
</evidence>
<reference evidence="3 4" key="1">
    <citation type="submission" date="2018-07" db="EMBL/GenBank/DDBJ databases">
        <title>The complete nuclear genome of the prasinophyte Chloropicon primus (CCMP1205).</title>
        <authorList>
            <person name="Pombert J.-F."/>
            <person name="Otis C."/>
            <person name="Turmel M."/>
            <person name="Lemieux C."/>
        </authorList>
    </citation>
    <scope>NUCLEOTIDE SEQUENCE [LARGE SCALE GENOMIC DNA]</scope>
    <source>
        <strain evidence="3 4">CCMP1205</strain>
    </source>
</reference>
<evidence type="ECO:0000259" key="2">
    <source>
        <dbReference type="Pfam" id="PF07716"/>
    </source>
</evidence>
<dbReference type="CDD" id="cd14686">
    <property type="entry name" value="bZIP"/>
    <property type="match status" value="1"/>
</dbReference>